<dbReference type="Proteomes" id="UP000027195">
    <property type="component" value="Unassembled WGS sequence"/>
</dbReference>
<accession>A0A067NB05</accession>
<dbReference type="SUPFAM" id="SSF53335">
    <property type="entry name" value="S-adenosyl-L-methionine-dependent methyltransferases"/>
    <property type="match status" value="1"/>
</dbReference>
<feature type="compositionally biased region" description="Low complexity" evidence="1">
    <location>
        <begin position="22"/>
        <end position="39"/>
    </location>
</feature>
<dbReference type="InterPro" id="IPR029063">
    <property type="entry name" value="SAM-dependent_MTases_sf"/>
</dbReference>
<dbReference type="AlphaFoldDB" id="A0A067NB05"/>
<reference evidence="4" key="1">
    <citation type="journal article" date="2014" name="Proc. Natl. Acad. Sci. U.S.A.">
        <title>Extensive sampling of basidiomycete genomes demonstrates inadequacy of the white-rot/brown-rot paradigm for wood decay fungi.</title>
        <authorList>
            <person name="Riley R."/>
            <person name="Salamov A.A."/>
            <person name="Brown D.W."/>
            <person name="Nagy L.G."/>
            <person name="Floudas D."/>
            <person name="Held B.W."/>
            <person name="Levasseur A."/>
            <person name="Lombard V."/>
            <person name="Morin E."/>
            <person name="Otillar R."/>
            <person name="Lindquist E.A."/>
            <person name="Sun H."/>
            <person name="LaButti K.M."/>
            <person name="Schmutz J."/>
            <person name="Jabbour D."/>
            <person name="Luo H."/>
            <person name="Baker S.E."/>
            <person name="Pisabarro A.G."/>
            <person name="Walton J.D."/>
            <person name="Blanchette R.A."/>
            <person name="Henrissat B."/>
            <person name="Martin F."/>
            <person name="Cullen D."/>
            <person name="Hibbett D.S."/>
            <person name="Grigoriev I.V."/>
        </authorList>
    </citation>
    <scope>NUCLEOTIDE SEQUENCE [LARGE SCALE GENOMIC DNA]</scope>
    <source>
        <strain evidence="4">FD-172 SS1</strain>
    </source>
</reference>
<dbReference type="InParanoid" id="A0A067NB05"/>
<proteinExistence type="predicted"/>
<dbReference type="PANTHER" id="PTHR43591">
    <property type="entry name" value="METHYLTRANSFERASE"/>
    <property type="match status" value="1"/>
</dbReference>
<protein>
    <recommendedName>
        <fullName evidence="2">Methyltransferase domain-containing protein</fullName>
    </recommendedName>
</protein>
<evidence type="ECO:0000256" key="1">
    <source>
        <dbReference type="SAM" id="MobiDB-lite"/>
    </source>
</evidence>
<dbReference type="STRING" id="930990.A0A067NB05"/>
<evidence type="ECO:0000259" key="2">
    <source>
        <dbReference type="Pfam" id="PF13649"/>
    </source>
</evidence>
<dbReference type="InterPro" id="IPR041698">
    <property type="entry name" value="Methyltransf_25"/>
</dbReference>
<evidence type="ECO:0000313" key="3">
    <source>
        <dbReference type="EMBL" id="KDQ20946.1"/>
    </source>
</evidence>
<dbReference type="CDD" id="cd02440">
    <property type="entry name" value="AdoMet_MTases"/>
    <property type="match status" value="1"/>
</dbReference>
<organism evidence="3 4">
    <name type="scientific">Botryobasidium botryosum (strain FD-172 SS1)</name>
    <dbReference type="NCBI Taxonomy" id="930990"/>
    <lineage>
        <taxon>Eukaryota</taxon>
        <taxon>Fungi</taxon>
        <taxon>Dikarya</taxon>
        <taxon>Basidiomycota</taxon>
        <taxon>Agaricomycotina</taxon>
        <taxon>Agaricomycetes</taxon>
        <taxon>Cantharellales</taxon>
        <taxon>Botryobasidiaceae</taxon>
        <taxon>Botryobasidium</taxon>
    </lineage>
</organism>
<feature type="region of interest" description="Disordered" evidence="1">
    <location>
        <begin position="21"/>
        <end position="66"/>
    </location>
</feature>
<sequence length="620" mass="69217">MNRKKYYPTILSRPATSQGIVPAIIPSPTSSADSAASSTGRSPSAFHVTLHEFPRPSRHTRPRSSSATFMHSLSVGHFAVSQSSFGERQHSQPPPAPSQGSSSHLPRHSTTNLSRSSTRNAASRHPSVSSTMRPQIAFPSPSDTSTAAVEDSQLGDGVGKKSPRPPGSYFVRKNGKKHHAFDGTAPYPVSYERRVLDHDVWDTCGSQQISPAQVTWHRFDTPPANVLDLGTGTGAWVIQAAHLWPSTKFVGFDLVPIQSDPKYISGDFASRIRWVHGNFLEKLPFSDDHFDFVHIRNIARGVPEDQWGEVFEEIYRVMKPGAYLEMVEEDLLFPFGEPPSPSGRGQVEDHSTSSVASTSTPRSDHNESSSGLERRRRTSSVRSHPPVVSNSHSDPRDHSDLYRWYLDMHDARFINLTPLSIIGSHITNQFATSRSSVPLQFLVPPRPRTTAGYKPLKGVVTGETILDRATDLDSNDKQYIDMDLSRVPTKLTGDSLMPNVGNAFMFDLSMLPLTLSSSVAHVLGCVEAIWEHILTRDPYANRDEFDALVERYEMDMRDRIGFGYPLEELLNWKVDRRDKSDERKAFEAELAKVEETDPPPTPHHKARVGRTLRVYRAWKP</sequence>
<feature type="compositionally biased region" description="Polar residues" evidence="1">
    <location>
        <begin position="352"/>
        <end position="361"/>
    </location>
</feature>
<feature type="region of interest" description="Disordered" evidence="1">
    <location>
        <begin position="83"/>
        <end position="175"/>
    </location>
</feature>
<dbReference type="EMBL" id="KL198017">
    <property type="protein sequence ID" value="KDQ20946.1"/>
    <property type="molecule type" value="Genomic_DNA"/>
</dbReference>
<dbReference type="Gene3D" id="3.40.50.150">
    <property type="entry name" value="Vaccinia Virus protein VP39"/>
    <property type="match status" value="1"/>
</dbReference>
<feature type="domain" description="Methyltransferase" evidence="2">
    <location>
        <begin position="226"/>
        <end position="321"/>
    </location>
</feature>
<dbReference type="GO" id="GO:0008168">
    <property type="term" value="F:methyltransferase activity"/>
    <property type="evidence" value="ECO:0007669"/>
    <property type="project" value="TreeGrafter"/>
</dbReference>
<evidence type="ECO:0000313" key="4">
    <source>
        <dbReference type="Proteomes" id="UP000027195"/>
    </source>
</evidence>
<dbReference type="PANTHER" id="PTHR43591:SF24">
    <property type="entry name" value="2-METHOXY-6-POLYPRENYL-1,4-BENZOQUINOL METHYLASE, MITOCHONDRIAL"/>
    <property type="match status" value="1"/>
</dbReference>
<dbReference type="HOGENOM" id="CLU_440736_0_0_1"/>
<feature type="region of interest" description="Disordered" evidence="1">
    <location>
        <begin position="335"/>
        <end position="395"/>
    </location>
</feature>
<name>A0A067NB05_BOTB1</name>
<gene>
    <name evidence="3" type="ORF">BOTBODRAFT_26959</name>
</gene>
<dbReference type="Pfam" id="PF13649">
    <property type="entry name" value="Methyltransf_25"/>
    <property type="match status" value="1"/>
</dbReference>
<keyword evidence="4" id="KW-1185">Reference proteome</keyword>
<feature type="compositionally biased region" description="Low complexity" evidence="1">
    <location>
        <begin position="98"/>
        <end position="120"/>
    </location>
</feature>
<dbReference type="OrthoDB" id="2013972at2759"/>